<protein>
    <submittedName>
        <fullName evidence="1">Uncharacterized protein</fullName>
    </submittedName>
</protein>
<dbReference type="Proteomes" id="UP001589693">
    <property type="component" value="Unassembled WGS sequence"/>
</dbReference>
<organism evidence="1 2">
    <name type="scientific">Allokutzneria oryzae</name>
    <dbReference type="NCBI Taxonomy" id="1378989"/>
    <lineage>
        <taxon>Bacteria</taxon>
        <taxon>Bacillati</taxon>
        <taxon>Actinomycetota</taxon>
        <taxon>Actinomycetes</taxon>
        <taxon>Pseudonocardiales</taxon>
        <taxon>Pseudonocardiaceae</taxon>
        <taxon>Allokutzneria</taxon>
    </lineage>
</organism>
<reference evidence="1 2" key="1">
    <citation type="submission" date="2024-09" db="EMBL/GenBank/DDBJ databases">
        <authorList>
            <person name="Sun Q."/>
            <person name="Mori K."/>
        </authorList>
    </citation>
    <scope>NUCLEOTIDE SEQUENCE [LARGE SCALE GENOMIC DNA]</scope>
    <source>
        <strain evidence="1 2">TBRC 7907</strain>
    </source>
</reference>
<dbReference type="RefSeq" id="WP_377859683.1">
    <property type="nucleotide sequence ID" value="NZ_JBHLZU010000026.1"/>
</dbReference>
<evidence type="ECO:0000313" key="2">
    <source>
        <dbReference type="Proteomes" id="UP001589693"/>
    </source>
</evidence>
<sequence length="55" mass="6013">MRQVEPGSGPTADELIRRMRDSPQEWLAKRLAEAMAADPRATAAIPMPRGATHLS</sequence>
<name>A0ABV6A4V7_9PSEU</name>
<keyword evidence="2" id="KW-1185">Reference proteome</keyword>
<accession>A0ABV6A4V7</accession>
<proteinExistence type="predicted"/>
<dbReference type="EMBL" id="JBHLZU010000026">
    <property type="protein sequence ID" value="MFB9908207.1"/>
    <property type="molecule type" value="Genomic_DNA"/>
</dbReference>
<gene>
    <name evidence="1" type="ORF">ACFFQA_30105</name>
</gene>
<evidence type="ECO:0000313" key="1">
    <source>
        <dbReference type="EMBL" id="MFB9908207.1"/>
    </source>
</evidence>
<comment type="caution">
    <text evidence="1">The sequence shown here is derived from an EMBL/GenBank/DDBJ whole genome shotgun (WGS) entry which is preliminary data.</text>
</comment>